<evidence type="ECO:0000256" key="1">
    <source>
        <dbReference type="ARBA" id="ARBA00010923"/>
    </source>
</evidence>
<evidence type="ECO:0000259" key="5">
    <source>
        <dbReference type="Pfam" id="PF01420"/>
    </source>
</evidence>
<dbReference type="SUPFAM" id="SSF116734">
    <property type="entry name" value="DNA methylase specificity domain"/>
    <property type="match status" value="2"/>
</dbReference>
<dbReference type="RefSeq" id="WP_147759094.1">
    <property type="nucleotide sequence ID" value="NZ_SAXT01000007.1"/>
</dbReference>
<dbReference type="GO" id="GO:0003677">
    <property type="term" value="F:DNA binding"/>
    <property type="evidence" value="ECO:0007669"/>
    <property type="project" value="UniProtKB-KW"/>
</dbReference>
<feature type="domain" description="Type I restriction modification DNA specificity" evidence="5">
    <location>
        <begin position="139"/>
        <end position="291"/>
    </location>
</feature>
<dbReference type="EMBL" id="SAXT01000007">
    <property type="protein sequence ID" value="TXJ10955.1"/>
    <property type="molecule type" value="Genomic_DNA"/>
</dbReference>
<keyword evidence="4" id="KW-0175">Coiled coil</keyword>
<comment type="similarity">
    <text evidence="1">Belongs to the type-I restriction system S methylase family.</text>
</comment>
<evidence type="ECO:0000313" key="7">
    <source>
        <dbReference type="Proteomes" id="UP000325116"/>
    </source>
</evidence>
<evidence type="ECO:0000256" key="4">
    <source>
        <dbReference type="SAM" id="Coils"/>
    </source>
</evidence>
<evidence type="ECO:0000313" key="6">
    <source>
        <dbReference type="EMBL" id="TXJ10955.1"/>
    </source>
</evidence>
<protein>
    <recommendedName>
        <fullName evidence="5">Type I restriction modification DNA specificity domain-containing protein</fullName>
    </recommendedName>
</protein>
<organism evidence="6 7">
    <name type="scientific">Brachyspira aalborgi</name>
    <dbReference type="NCBI Taxonomy" id="29522"/>
    <lineage>
        <taxon>Bacteria</taxon>
        <taxon>Pseudomonadati</taxon>
        <taxon>Spirochaetota</taxon>
        <taxon>Spirochaetia</taxon>
        <taxon>Brachyspirales</taxon>
        <taxon>Brachyspiraceae</taxon>
        <taxon>Brachyspira</taxon>
    </lineage>
</organism>
<dbReference type="PANTHER" id="PTHR30408:SF12">
    <property type="entry name" value="TYPE I RESTRICTION ENZYME MJAVIII SPECIFICITY SUBUNIT"/>
    <property type="match status" value="1"/>
</dbReference>
<dbReference type="InterPro" id="IPR052021">
    <property type="entry name" value="Type-I_RS_S_subunit"/>
</dbReference>
<proteinExistence type="inferred from homology"/>
<dbReference type="CDD" id="cd17291">
    <property type="entry name" value="RMtype1_S_MgeORF438P-TRD-CR_like"/>
    <property type="match status" value="1"/>
</dbReference>
<evidence type="ECO:0000256" key="2">
    <source>
        <dbReference type="ARBA" id="ARBA00022747"/>
    </source>
</evidence>
<evidence type="ECO:0000256" key="3">
    <source>
        <dbReference type="ARBA" id="ARBA00023125"/>
    </source>
</evidence>
<feature type="coiled-coil region" evidence="4">
    <location>
        <begin position="63"/>
        <end position="97"/>
    </location>
</feature>
<comment type="caution">
    <text evidence="6">The sequence shown here is derived from an EMBL/GenBank/DDBJ whole genome shotgun (WGS) entry which is preliminary data.</text>
</comment>
<gene>
    <name evidence="6" type="ORF">EPJ80_11515</name>
</gene>
<dbReference type="PANTHER" id="PTHR30408">
    <property type="entry name" value="TYPE-1 RESTRICTION ENZYME ECOKI SPECIFICITY PROTEIN"/>
    <property type="match status" value="1"/>
</dbReference>
<feature type="domain" description="Type I restriction modification DNA specificity" evidence="5">
    <location>
        <begin position="17"/>
        <end position="82"/>
    </location>
</feature>
<reference evidence="6 7" key="1">
    <citation type="journal article" date="1992" name="Lakartidningen">
        <title>[Penicillin V and not amoxicillin is the first choice preparation in acute otitis].</title>
        <authorList>
            <person name="Kamme C."/>
            <person name="Lundgren K."/>
            <person name="Prellner K."/>
        </authorList>
    </citation>
    <scope>NUCLEOTIDE SEQUENCE [LARGE SCALE GENOMIC DNA]</scope>
    <source>
        <strain evidence="6 7">W1</strain>
    </source>
</reference>
<dbReference type="GO" id="GO:0009307">
    <property type="term" value="P:DNA restriction-modification system"/>
    <property type="evidence" value="ECO:0007669"/>
    <property type="project" value="UniProtKB-KW"/>
</dbReference>
<dbReference type="InterPro" id="IPR044946">
    <property type="entry name" value="Restrct_endonuc_typeI_TRD_sf"/>
</dbReference>
<name>A0A5C8CBB8_9SPIR</name>
<keyword evidence="2" id="KW-0680">Restriction system</keyword>
<sequence length="308" mass="35632">MQSDKVKYILDTSKIYPEYLSAYCKTSKYWQWVKQQERPAVQSNINAEEYSSLTIPLPPLDKQKEIANIMKDANLLKEKLEKEADKLLNSIDEYLLRELDIKINDNKKKNTFIVKSNELKGKRIDTFWYSLGNMFYKSKKFENKKLSDLVNIQKGETITSNTKEDGDIPVIAGGKVPAYYNNKSNYKGNVITISASGSSGYVWWHDNPIWASDCNVLTEKSKETNIKYIYHILKFNQENIYKLQKGSVQSHVYASDLAEIIIPTPPIEIQNEIVKEIEKMNNEAIKCQKIAENTLKEAKKSIEKILFY</sequence>
<keyword evidence="3" id="KW-0238">DNA-binding</keyword>
<dbReference type="Proteomes" id="UP000325116">
    <property type="component" value="Unassembled WGS sequence"/>
</dbReference>
<dbReference type="AlphaFoldDB" id="A0A5C8CBB8"/>
<accession>A0A5C8CBB8</accession>
<dbReference type="InterPro" id="IPR000055">
    <property type="entry name" value="Restrct_endonuc_typeI_TRD"/>
</dbReference>
<dbReference type="Gene3D" id="3.90.220.20">
    <property type="entry name" value="DNA methylase specificity domains"/>
    <property type="match status" value="2"/>
</dbReference>
<dbReference type="Pfam" id="PF01420">
    <property type="entry name" value="Methylase_S"/>
    <property type="match status" value="2"/>
</dbReference>